<dbReference type="InterPro" id="IPR036188">
    <property type="entry name" value="FAD/NAD-bd_sf"/>
</dbReference>
<dbReference type="InterPro" id="IPR003953">
    <property type="entry name" value="FAD-dep_OxRdtase_2_FAD-bd"/>
</dbReference>
<evidence type="ECO:0000256" key="10">
    <source>
        <dbReference type="NCBIfam" id="TIGR00551"/>
    </source>
</evidence>
<reference evidence="15 16" key="1">
    <citation type="submission" date="2020-08" db="EMBL/GenBank/DDBJ databases">
        <title>Genomic Encyclopedia of Type Strains, Phase IV (KMG-IV): sequencing the most valuable type-strain genomes for metagenomic binning, comparative biology and taxonomic classification.</title>
        <authorList>
            <person name="Goeker M."/>
        </authorList>
    </citation>
    <scope>NUCLEOTIDE SEQUENCE [LARGE SCALE GENOMIC DNA]</scope>
    <source>
        <strain evidence="15 16">DSM 103377</strain>
    </source>
</reference>
<evidence type="ECO:0000313" key="16">
    <source>
        <dbReference type="Proteomes" id="UP000553766"/>
    </source>
</evidence>
<dbReference type="GO" id="GO:0034628">
    <property type="term" value="P:'de novo' NAD+ biosynthetic process from L-aspartate"/>
    <property type="evidence" value="ECO:0007669"/>
    <property type="project" value="TreeGrafter"/>
</dbReference>
<accession>A0A840WRC7</accession>
<keyword evidence="16" id="KW-1185">Reference proteome</keyword>
<keyword evidence="8 12" id="KW-0560">Oxidoreductase</keyword>
<evidence type="ECO:0000256" key="4">
    <source>
        <dbReference type="ARBA" id="ARBA00012173"/>
    </source>
</evidence>
<evidence type="ECO:0000256" key="1">
    <source>
        <dbReference type="ARBA" id="ARBA00001974"/>
    </source>
</evidence>
<evidence type="ECO:0000256" key="7">
    <source>
        <dbReference type="ARBA" id="ARBA00022827"/>
    </source>
</evidence>
<dbReference type="InterPro" id="IPR027477">
    <property type="entry name" value="Succ_DH/fumarate_Rdtase_cat_sf"/>
</dbReference>
<evidence type="ECO:0000256" key="11">
    <source>
        <dbReference type="PIRSR" id="PIRSR000171-1"/>
    </source>
</evidence>
<dbReference type="SUPFAM" id="SSF51905">
    <property type="entry name" value="FAD/NAD(P)-binding domain"/>
    <property type="match status" value="1"/>
</dbReference>
<comment type="caution">
    <text evidence="15">The sequence shown here is derived from an EMBL/GenBank/DDBJ whole genome shotgun (WGS) entry which is preliminary data.</text>
</comment>
<dbReference type="SUPFAM" id="SSF56425">
    <property type="entry name" value="Succinate dehydrogenase/fumarate reductase flavoprotein, catalytic domain"/>
    <property type="match status" value="1"/>
</dbReference>
<name>A0A840WRC7_9RHOB</name>
<evidence type="ECO:0000259" key="13">
    <source>
        <dbReference type="Pfam" id="PF00890"/>
    </source>
</evidence>
<dbReference type="NCBIfam" id="TIGR00551">
    <property type="entry name" value="nadB"/>
    <property type="match status" value="1"/>
</dbReference>
<sequence length="527" mass="54298">MTAPRNSCFESDGTLIIGAGLAGLFTALKLAPAPAVVLSPDPIGTGASSAWAQGGLAAAIGEGDTAEDHAADTIAAGAGLVDPDIALMVTSEARARVLDLLAYGAPFDRDDATGALLASREAAHSTNRVIRVSGDQAGRAIMDALIATARATPSITLLENVTVDDLTVADGRVIGAFARRVGDDTSEPLMFRAAHTVLATGGVGGLYAISTNPGRVRGQGLGMAARAGALISNPEFVQFHPTGMDVNRDPCPLATEALRGHGASVIDESGRRFIFDDHPDGELAPRDIVARAIHRKNLSGGQAYLDTRAAIGAHIFDEFPTVAAYCTDAGIDPATQPIPVQPAQHYHMGGVWTDADGQSSLPGLYACGEVAATGLHGANRLASNSLLEAVVFAARIAQHIAGQDAAEGQPRPIDIPPALMDGPGAVAPDDAVRSLRQLMADHVGVERSADGLTTALKGIAALEAAHAPASRAFLNMTHAATLIAAAALDRRESRGGHYRTDTPDTDQTAAPTRITLDEALRIRAAAR</sequence>
<comment type="cofactor">
    <cofactor evidence="1 12">
        <name>FAD</name>
        <dbReference type="ChEBI" id="CHEBI:57692"/>
    </cofactor>
</comment>
<keyword evidence="5 12" id="KW-0285">Flavoprotein</keyword>
<gene>
    <name evidence="15" type="ORF">FHS89_002248</name>
</gene>
<dbReference type="InterPro" id="IPR037099">
    <property type="entry name" value="Fum_R/Succ_DH_flav-like_C_sf"/>
</dbReference>
<keyword evidence="7 12" id="KW-0274">FAD</keyword>
<dbReference type="EC" id="1.4.3.16" evidence="4 10"/>
<dbReference type="GO" id="GO:0008734">
    <property type="term" value="F:L-aspartate oxidase activity"/>
    <property type="evidence" value="ECO:0007669"/>
    <property type="project" value="UniProtKB-UniRule"/>
</dbReference>
<evidence type="ECO:0000256" key="8">
    <source>
        <dbReference type="ARBA" id="ARBA00023002"/>
    </source>
</evidence>
<evidence type="ECO:0000256" key="6">
    <source>
        <dbReference type="ARBA" id="ARBA00022642"/>
    </source>
</evidence>
<evidence type="ECO:0000256" key="12">
    <source>
        <dbReference type="RuleBase" id="RU362049"/>
    </source>
</evidence>
<evidence type="ECO:0000256" key="9">
    <source>
        <dbReference type="ARBA" id="ARBA00048305"/>
    </source>
</evidence>
<evidence type="ECO:0000259" key="14">
    <source>
        <dbReference type="Pfam" id="PF02910"/>
    </source>
</evidence>
<protein>
    <recommendedName>
        <fullName evidence="4 10">L-aspartate oxidase</fullName>
        <ecNumber evidence="4 10">1.4.3.16</ecNumber>
    </recommendedName>
</protein>
<dbReference type="PANTHER" id="PTHR42716:SF2">
    <property type="entry name" value="L-ASPARTATE OXIDASE, CHLOROPLASTIC"/>
    <property type="match status" value="1"/>
</dbReference>
<keyword evidence="6 12" id="KW-0662">Pyridine nucleotide biosynthesis</keyword>
<dbReference type="PANTHER" id="PTHR42716">
    <property type="entry name" value="L-ASPARTATE OXIDASE"/>
    <property type="match status" value="1"/>
</dbReference>
<dbReference type="InterPro" id="IPR015939">
    <property type="entry name" value="Fum_Rdtase/Succ_DH_flav-like_C"/>
</dbReference>
<evidence type="ECO:0000256" key="5">
    <source>
        <dbReference type="ARBA" id="ARBA00022630"/>
    </source>
</evidence>
<organism evidence="15 16">
    <name type="scientific">Rubricella aquisinus</name>
    <dbReference type="NCBI Taxonomy" id="2028108"/>
    <lineage>
        <taxon>Bacteria</taxon>
        <taxon>Pseudomonadati</taxon>
        <taxon>Pseudomonadota</taxon>
        <taxon>Alphaproteobacteria</taxon>
        <taxon>Rhodobacterales</taxon>
        <taxon>Paracoccaceae</taxon>
        <taxon>Rubricella</taxon>
    </lineage>
</organism>
<dbReference type="UniPathway" id="UPA00253">
    <property type="reaction ID" value="UER00326"/>
</dbReference>
<comment type="function">
    <text evidence="12">Catalyzes the oxidation of L-aspartate to iminoaspartate.</text>
</comment>
<comment type="pathway">
    <text evidence="2 12">Cofactor biosynthesis; NAD(+) biosynthesis; iminoaspartate from L-aspartate (oxidase route): step 1/1.</text>
</comment>
<dbReference type="Pfam" id="PF02910">
    <property type="entry name" value="Succ_DH_flav_C"/>
    <property type="match status" value="1"/>
</dbReference>
<comment type="catalytic activity">
    <reaction evidence="9">
        <text>L-aspartate + O2 = iminosuccinate + H2O2</text>
        <dbReference type="Rhea" id="RHEA:25876"/>
        <dbReference type="ChEBI" id="CHEBI:15379"/>
        <dbReference type="ChEBI" id="CHEBI:16240"/>
        <dbReference type="ChEBI" id="CHEBI:29991"/>
        <dbReference type="ChEBI" id="CHEBI:77875"/>
        <dbReference type="EC" id="1.4.3.16"/>
    </reaction>
    <physiologicalReaction direction="left-to-right" evidence="9">
        <dbReference type="Rhea" id="RHEA:25877"/>
    </physiologicalReaction>
</comment>
<dbReference type="Gene3D" id="1.20.58.100">
    <property type="entry name" value="Fumarate reductase/succinate dehydrogenase flavoprotein-like, C-terminal domain"/>
    <property type="match status" value="1"/>
</dbReference>
<feature type="domain" description="FAD-dependent oxidoreductase 2 FAD-binding" evidence="13">
    <location>
        <begin position="15"/>
        <end position="386"/>
    </location>
</feature>
<dbReference type="Gene3D" id="3.90.700.10">
    <property type="entry name" value="Succinate dehydrogenase/fumarate reductase flavoprotein, catalytic domain"/>
    <property type="match status" value="1"/>
</dbReference>
<dbReference type="Proteomes" id="UP000553766">
    <property type="component" value="Unassembled WGS sequence"/>
</dbReference>
<dbReference type="NCBIfam" id="NF005701">
    <property type="entry name" value="PRK07512.1"/>
    <property type="match status" value="1"/>
</dbReference>
<dbReference type="EMBL" id="JACIJS010000006">
    <property type="protein sequence ID" value="MBB5516222.1"/>
    <property type="molecule type" value="Genomic_DNA"/>
</dbReference>
<proteinExistence type="inferred from homology"/>
<dbReference type="AlphaFoldDB" id="A0A840WRC7"/>
<dbReference type="RefSeq" id="WP_184011617.1">
    <property type="nucleotide sequence ID" value="NZ_JACIJS010000006.1"/>
</dbReference>
<comment type="similarity">
    <text evidence="3 12">Belongs to the FAD-dependent oxidoreductase 2 family. NadB subfamily.</text>
</comment>
<dbReference type="GO" id="GO:0005737">
    <property type="term" value="C:cytoplasm"/>
    <property type="evidence" value="ECO:0007669"/>
    <property type="project" value="UniProtKB-SubCell"/>
</dbReference>
<dbReference type="PIRSF" id="PIRSF000171">
    <property type="entry name" value="SDHA_APRA_LASPO"/>
    <property type="match status" value="1"/>
</dbReference>
<dbReference type="SUPFAM" id="SSF46977">
    <property type="entry name" value="Succinate dehydrogenase/fumarate reductase flavoprotein C-terminal domain"/>
    <property type="match status" value="1"/>
</dbReference>
<evidence type="ECO:0000256" key="3">
    <source>
        <dbReference type="ARBA" id="ARBA00008562"/>
    </source>
</evidence>
<dbReference type="InterPro" id="IPR005288">
    <property type="entry name" value="NadB"/>
</dbReference>
<dbReference type="Gene3D" id="3.50.50.60">
    <property type="entry name" value="FAD/NAD(P)-binding domain"/>
    <property type="match status" value="1"/>
</dbReference>
<feature type="domain" description="Fumarate reductase/succinate dehydrogenase flavoprotein-like C-terminal" evidence="14">
    <location>
        <begin position="475"/>
        <end position="507"/>
    </location>
</feature>
<comment type="subcellular location">
    <subcellularLocation>
        <location evidence="12">Cytoplasm</location>
    </subcellularLocation>
</comment>
<dbReference type="FunFam" id="3.90.700.10:FF:000002">
    <property type="entry name" value="L-aspartate oxidase"/>
    <property type="match status" value="1"/>
</dbReference>
<evidence type="ECO:0000313" key="15">
    <source>
        <dbReference type="EMBL" id="MBB5516222.1"/>
    </source>
</evidence>
<feature type="active site" description="Proton acceptor" evidence="11">
    <location>
        <position position="286"/>
    </location>
</feature>
<dbReference type="Pfam" id="PF00890">
    <property type="entry name" value="FAD_binding_2"/>
    <property type="match status" value="1"/>
</dbReference>
<dbReference type="PRINTS" id="PR00368">
    <property type="entry name" value="FADPNR"/>
</dbReference>
<evidence type="ECO:0000256" key="2">
    <source>
        <dbReference type="ARBA" id="ARBA00004950"/>
    </source>
</evidence>